<dbReference type="AlphaFoldDB" id="A0A1X7TMA2"/>
<dbReference type="EnsemblMetazoa" id="Aqu2.1.15775_001">
    <property type="protein sequence ID" value="Aqu2.1.15775_001"/>
    <property type="gene ID" value="Aqu2.1.15775"/>
</dbReference>
<name>A0A1X7TMA2_AMPQE</name>
<dbReference type="InParanoid" id="A0A1X7TMA2"/>
<dbReference type="PANTHER" id="PTHR11046:SF25">
    <property type="match status" value="1"/>
</dbReference>
<proteinExistence type="predicted"/>
<reference evidence="4" key="1">
    <citation type="submission" date="2017-05" db="UniProtKB">
        <authorList>
            <consortium name="EnsemblMetazoa"/>
        </authorList>
    </citation>
    <scope>IDENTIFICATION</scope>
</reference>
<keyword evidence="1" id="KW-0378">Hydrolase</keyword>
<evidence type="ECO:0000256" key="1">
    <source>
        <dbReference type="ARBA" id="ARBA00022722"/>
    </source>
</evidence>
<feature type="compositionally biased region" description="Basic and acidic residues" evidence="3">
    <location>
        <begin position="299"/>
        <end position="310"/>
    </location>
</feature>
<dbReference type="GO" id="GO:0000175">
    <property type="term" value="F:3'-5'-RNA exonuclease activity"/>
    <property type="evidence" value="ECO:0007669"/>
    <property type="project" value="InterPro"/>
</dbReference>
<dbReference type="InterPro" id="IPR022894">
    <property type="entry name" value="Oligoribonuclease"/>
</dbReference>
<keyword evidence="2" id="KW-0175">Coiled coil</keyword>
<feature type="region of interest" description="Disordered" evidence="3">
    <location>
        <begin position="286"/>
        <end position="314"/>
    </location>
</feature>
<sequence>MYPTYGELIDLYDDVEKKSPGNVTLLTSMFHQLYPNVPIGRPARFFETVQRIRSATKASLRGESMLTGSPLSTYRRRVWKPRIRNCNSEVSSIFPVGLLRYGLDEDMFQSTNLPDIAWHLSSTPRVEFYRLLHPYLKRKYKTTSISTIGKFYINIDPNLKNKGGRADNIYRFIENLVASKHLPCDAIVDYGFEREQRRKITDLKIKLQECDEKLTKVTSECHQLKENIKLSSSQFQATENALREENRYLSRHRDKQVVRLKRKCSLLRHENMQLQSDALYLLDKEGENEEEDDEEDEVLEKNDNGKEKQEITGSFTEQKINNRYTPEIRKLYYSLLANQVPASKIETIVKDVLRCFHPTLDVTKVDLPKRSCASYMRREELKTISNAHKATVLVDRDKIHLNSDGTIKNQKKIGGVVANDMVVSLNELPDGSALSAIQDIDSEFKKLRETAHLLKLPNPDSINWTLVASSTSDSAATQKKMNKLIEEFRMNDEENFGNATADTNDLIENFCSMHLGVNLRKAFLNGINGEEECNEVRKQHSVDVLVHEFCKLFGQHGVPEYTLGAQFIDFLNIMATTSTAPDDVKYYQACLKVTLHRQVGCRYFVSAANGCKILFLKNAAVEFFRYTGKNSGNRLEQAVFRKLHNSNELCHLLVDSLMYYHIYADLFMLSKSTDLDLSAFDMNQHYFELQVFLAEVIQNPDIAINRDHQVFSSEARLYGQNHKTNHRLGSSSVYTNLFELSISSIAAICPLIVAGAEKMRDKLYSYAQKQLPGGPYWDPDPEVKEVLCQLKPSNDVCESVLGLNDYLTTAIPNLHQLSRSNLVEVKRNKTLKWLSDIPEEDQHKVIDIAVKQRKQVLQDSKKREKELAQERRDKIVQDHRKRKAVEKKVHKEKEELLELHLMTSSEELSQAIDEIESEGGSMTKLRTKILSLLRTQVSIRKKILNETVSITFTKGGKQKPLQQIIQEVADFIDNSTAKSKYVSFIKNPKSLVGKHVRHKFDDDGGMKWYFGYVTDYCESSKRHEIVYEDDDDSRYSFDLLIDLLNGDLQLLK</sequence>
<dbReference type="CDD" id="cd20404">
    <property type="entry name" value="Tudor_Agenet_AtEML-like"/>
    <property type="match status" value="1"/>
</dbReference>
<dbReference type="Gene3D" id="2.80.10.70">
    <property type="entry name" value="Spindlin/Ssty"/>
    <property type="match status" value="1"/>
</dbReference>
<evidence type="ECO:0000256" key="2">
    <source>
        <dbReference type="SAM" id="Coils"/>
    </source>
</evidence>
<feature type="compositionally biased region" description="Acidic residues" evidence="3">
    <location>
        <begin position="286"/>
        <end position="298"/>
    </location>
</feature>
<evidence type="ECO:0000256" key="3">
    <source>
        <dbReference type="SAM" id="MobiDB-lite"/>
    </source>
</evidence>
<feature type="coiled-coil region" evidence="2">
    <location>
        <begin position="193"/>
        <end position="227"/>
    </location>
</feature>
<protein>
    <submittedName>
        <fullName evidence="4">Uncharacterized protein</fullName>
    </submittedName>
</protein>
<evidence type="ECO:0000313" key="4">
    <source>
        <dbReference type="EnsemblMetazoa" id="Aqu2.1.15775_001"/>
    </source>
</evidence>
<keyword evidence="1" id="KW-0540">Nuclease</keyword>
<accession>A0A1X7TMA2</accession>
<dbReference type="InterPro" id="IPR042567">
    <property type="entry name" value="SPIN/Ssty_sf"/>
</dbReference>
<dbReference type="PANTHER" id="PTHR11046">
    <property type="entry name" value="OLIGORIBONUCLEASE, MITOCHONDRIAL"/>
    <property type="match status" value="1"/>
</dbReference>
<organism evidence="4">
    <name type="scientific">Amphimedon queenslandica</name>
    <name type="common">Sponge</name>
    <dbReference type="NCBI Taxonomy" id="400682"/>
    <lineage>
        <taxon>Eukaryota</taxon>
        <taxon>Metazoa</taxon>
        <taxon>Porifera</taxon>
        <taxon>Demospongiae</taxon>
        <taxon>Heteroscleromorpha</taxon>
        <taxon>Haplosclerida</taxon>
        <taxon>Niphatidae</taxon>
        <taxon>Amphimedon</taxon>
    </lineage>
</organism>
<dbReference type="OrthoDB" id="6152127at2759"/>